<feature type="binding site" evidence="6">
    <location>
        <position position="15"/>
    </location>
    <ligand>
        <name>diphosphate</name>
        <dbReference type="ChEBI" id="CHEBI:33019"/>
    </ligand>
</feature>
<dbReference type="InterPro" id="IPR022953">
    <property type="entry name" value="ATP_PFK"/>
</dbReference>
<evidence type="ECO:0000256" key="4">
    <source>
        <dbReference type="ARBA" id="ARBA00022777"/>
    </source>
</evidence>
<comment type="similarity">
    <text evidence="6">Belongs to the phosphofructokinase type A (PFKA) family. PPi-dependent PFK group II subfamily. Clade 'B2' sub-subfamily.</text>
</comment>
<dbReference type="PANTHER" id="PTHR45770">
    <property type="entry name" value="ATP-DEPENDENT 6-PHOSPHOFRUCTOKINASE 1"/>
    <property type="match status" value="1"/>
</dbReference>
<dbReference type="GO" id="GO:0006002">
    <property type="term" value="P:fructose 6-phosphate metabolic process"/>
    <property type="evidence" value="ECO:0007669"/>
    <property type="project" value="InterPro"/>
</dbReference>
<dbReference type="GO" id="GO:0005737">
    <property type="term" value="C:cytoplasm"/>
    <property type="evidence" value="ECO:0007669"/>
    <property type="project" value="UniProtKB-SubCell"/>
</dbReference>
<dbReference type="PIRSF" id="PIRSF036483">
    <property type="entry name" value="PFK_XF0274"/>
    <property type="match status" value="1"/>
</dbReference>
<comment type="caution">
    <text evidence="6">Lacks conserved residue(s) required for the propagation of feature annotation.</text>
</comment>
<evidence type="ECO:0000256" key="2">
    <source>
        <dbReference type="ARBA" id="ARBA00022679"/>
    </source>
</evidence>
<feature type="site" description="Important for catalytic activity and substrate specificity; stabilizes the transition state when the phosphoryl donor is PPi; prevents ATP from binding by mimicking the alpha-phosphate group of ATP" evidence="6">
    <location>
        <position position="116"/>
    </location>
</feature>
<keyword evidence="6" id="KW-0963">Cytoplasm</keyword>
<evidence type="ECO:0000256" key="5">
    <source>
        <dbReference type="ARBA" id="ARBA00022842"/>
    </source>
</evidence>
<keyword evidence="2 6" id="KW-0808">Transferase</keyword>
<evidence type="ECO:0000256" key="6">
    <source>
        <dbReference type="HAMAP-Rule" id="MF_01978"/>
    </source>
</evidence>
<dbReference type="GO" id="GO:0047334">
    <property type="term" value="F:diphosphate-fructose-6-phosphate 1-phosphotransferase activity"/>
    <property type="evidence" value="ECO:0007669"/>
    <property type="project" value="UniProtKB-EC"/>
</dbReference>
<proteinExistence type="inferred from homology"/>
<keyword evidence="3 6" id="KW-0479">Metal-binding</keyword>
<evidence type="ECO:0000313" key="9">
    <source>
        <dbReference type="Proteomes" id="UP000886891"/>
    </source>
</evidence>
<dbReference type="InterPro" id="IPR050929">
    <property type="entry name" value="PFKA"/>
</dbReference>
<dbReference type="Gene3D" id="3.40.50.460">
    <property type="entry name" value="Phosphofructokinase domain"/>
    <property type="match status" value="1"/>
</dbReference>
<protein>
    <recommendedName>
        <fullName evidence="6">Pyrophosphate--fructose 6-phosphate 1-phosphotransferase</fullName>
        <ecNumber evidence="6">2.7.1.90</ecNumber>
    </recommendedName>
    <alternativeName>
        <fullName evidence="6">6-phosphofructokinase, pyrophosphate dependent</fullName>
    </alternativeName>
    <alternativeName>
        <fullName evidence="6">PPi-dependent phosphofructokinase</fullName>
        <shortName evidence="6">PPi-PFK</shortName>
    </alternativeName>
    <alternativeName>
        <fullName evidence="6">Pyrophosphate-dependent 6-phosphofructose-1-kinase</fullName>
    </alternativeName>
</protein>
<evidence type="ECO:0000256" key="1">
    <source>
        <dbReference type="ARBA" id="ARBA00001946"/>
    </source>
</evidence>
<feature type="site" description="Important for catalytic activity; stabilizes the transition state when the phosphoryl donor is PPi" evidence="6">
    <location>
        <position position="142"/>
    </location>
</feature>
<comment type="pathway">
    <text evidence="6">Carbohydrate degradation; glycolysis; D-glyceraldehyde 3-phosphate and glycerone phosphate from D-glucose: step 3/4.</text>
</comment>
<dbReference type="EC" id="2.7.1.90" evidence="6"/>
<evidence type="ECO:0000259" key="7">
    <source>
        <dbReference type="Pfam" id="PF00365"/>
    </source>
</evidence>
<sequence>MKNLVGACMFGQSGGPTSVINASAAGVITEALKQKNITAVYGAAHGIKGILDEQFFDMGKEDLQEIMLLKNTPSSALGSCRYKLKDASVDDTDYKRILEVFQKYNIRYFFYNGGNDSMDTCNKVSKYLLSVGYECNIIGVPKTIDNDLYGTDHCPGYASAAKYVATTMMELNLDAKVYDKGQITIVEIMGRNAGWLTAAAALASYKGLGADLIYLPEIPFSADKFLADVKRVADANNGKCIVAVSEGIKTEEGVYVAEALSAAKAKDNFGHTQLGGLAANLAQLVSERIGGKVRGIEFSLMQRCGAHIASAVDVEEAFLAGQTAVRAAVDGETDKMVVFERDMSDGSYKCNLKLMPVDLAANTEKTVPLEWIVNDGTMLSKEFVDYALPLIQGDSKAPLEDGLPRFARLKKVIAAH</sequence>
<dbReference type="Pfam" id="PF00365">
    <property type="entry name" value="PFK"/>
    <property type="match status" value="1"/>
</dbReference>
<organism evidence="8 9">
    <name type="scientific">Candidatus Stercoripulliclostridium merdipullorum</name>
    <dbReference type="NCBI Taxonomy" id="2840952"/>
    <lineage>
        <taxon>Bacteria</taxon>
        <taxon>Bacillati</taxon>
        <taxon>Bacillota</taxon>
        <taxon>Clostridia</taxon>
        <taxon>Eubacteriales</taxon>
        <taxon>Candidatus Stercoripulliclostridium</taxon>
    </lineage>
</organism>
<keyword evidence="5 6" id="KW-0460">Magnesium</keyword>
<comment type="cofactor">
    <cofactor evidence="1 6">
        <name>Mg(2+)</name>
        <dbReference type="ChEBI" id="CHEBI:18420"/>
    </cofactor>
</comment>
<dbReference type="GO" id="GO:0046872">
    <property type="term" value="F:metal ion binding"/>
    <property type="evidence" value="ECO:0007669"/>
    <property type="project" value="UniProtKB-KW"/>
</dbReference>
<comment type="function">
    <text evidence="6">Catalyzes the phosphorylation of D-fructose 6-phosphate, the first committing step of glycolysis. Uses inorganic phosphate (PPi) as phosphoryl donor instead of ATP like common ATP-dependent phosphofructokinases (ATP-PFKs), which renders the reaction reversible, and can thus function both in glycolysis and gluconeogenesis. Consistently, PPi-PFK can replace the enzymes of both the forward (ATP-PFK) and reverse (fructose-bisphosphatase (FBPase)) reactions.</text>
</comment>
<dbReference type="PRINTS" id="PR00476">
    <property type="entry name" value="PHFRCTKINASE"/>
</dbReference>
<dbReference type="HAMAP" id="MF_01978">
    <property type="entry name" value="Phosphofructokinase_II_B2"/>
    <property type="match status" value="1"/>
</dbReference>
<dbReference type="SUPFAM" id="SSF53784">
    <property type="entry name" value="Phosphofructokinase"/>
    <property type="match status" value="1"/>
</dbReference>
<accession>A0A9D1NCH1</accession>
<feature type="domain" description="Phosphofructokinase" evidence="7">
    <location>
        <begin position="12"/>
        <end position="292"/>
    </location>
</feature>
<keyword evidence="4 6" id="KW-0418">Kinase</keyword>
<comment type="caution">
    <text evidence="8">The sequence shown here is derived from an EMBL/GenBank/DDBJ whole genome shotgun (WGS) entry which is preliminary data.</text>
</comment>
<dbReference type="InterPro" id="IPR011404">
    <property type="entry name" value="PPi-PFK"/>
</dbReference>
<comment type="activity regulation">
    <text evidence="6">Non-allosteric.</text>
</comment>
<dbReference type="InterPro" id="IPR000023">
    <property type="entry name" value="Phosphofructokinase_dom"/>
</dbReference>
<comment type="subcellular location">
    <subcellularLocation>
        <location evidence="6">Cytoplasm</location>
    </subcellularLocation>
</comment>
<dbReference type="Proteomes" id="UP000886891">
    <property type="component" value="Unassembled WGS sequence"/>
</dbReference>
<evidence type="ECO:0000256" key="3">
    <source>
        <dbReference type="ARBA" id="ARBA00022723"/>
    </source>
</evidence>
<dbReference type="NCBIfam" id="NF010675">
    <property type="entry name" value="PRK14072.1"/>
    <property type="match status" value="1"/>
</dbReference>
<gene>
    <name evidence="6" type="primary">pfp</name>
    <name evidence="8" type="ORF">IAB14_02520</name>
</gene>
<dbReference type="EMBL" id="DVOH01000017">
    <property type="protein sequence ID" value="HIU99972.1"/>
    <property type="molecule type" value="Genomic_DNA"/>
</dbReference>
<feature type="binding site" evidence="6">
    <location>
        <position position="246"/>
    </location>
    <ligand>
        <name>substrate</name>
    </ligand>
</feature>
<comment type="subunit">
    <text evidence="6">Homodimer.</text>
</comment>
<dbReference type="Gene3D" id="3.40.50.450">
    <property type="match status" value="1"/>
</dbReference>
<feature type="binding site" evidence="6">
    <location>
        <begin position="189"/>
        <end position="191"/>
    </location>
    <ligand>
        <name>substrate</name>
    </ligand>
</feature>
<dbReference type="GO" id="GO:0003872">
    <property type="term" value="F:6-phosphofructokinase activity"/>
    <property type="evidence" value="ECO:0007669"/>
    <property type="project" value="UniProtKB-UniRule"/>
</dbReference>
<dbReference type="AlphaFoldDB" id="A0A9D1NCH1"/>
<dbReference type="InterPro" id="IPR035966">
    <property type="entry name" value="PKF_sf"/>
</dbReference>
<feature type="binding site" evidence="6">
    <location>
        <position position="115"/>
    </location>
    <ligand>
        <name>Mg(2+)</name>
        <dbReference type="ChEBI" id="CHEBI:18420"/>
        <note>catalytic</note>
    </ligand>
</feature>
<reference evidence="8" key="2">
    <citation type="journal article" date="2021" name="PeerJ">
        <title>Extensive microbial diversity within the chicken gut microbiome revealed by metagenomics and culture.</title>
        <authorList>
            <person name="Gilroy R."/>
            <person name="Ravi A."/>
            <person name="Getino M."/>
            <person name="Pursley I."/>
            <person name="Horton D.L."/>
            <person name="Alikhan N.F."/>
            <person name="Baker D."/>
            <person name="Gharbi K."/>
            <person name="Hall N."/>
            <person name="Watson M."/>
            <person name="Adriaenssens E.M."/>
            <person name="Foster-Nyarko E."/>
            <person name="Jarju S."/>
            <person name="Secka A."/>
            <person name="Antonio M."/>
            <person name="Oren A."/>
            <person name="Chaudhuri R.R."/>
            <person name="La Ragione R."/>
            <person name="Hildebrand F."/>
            <person name="Pallen M.J."/>
        </authorList>
    </citation>
    <scope>NUCLEOTIDE SEQUENCE</scope>
    <source>
        <strain evidence="8">23406</strain>
    </source>
</reference>
<feature type="binding site" evidence="6">
    <location>
        <begin position="143"/>
        <end position="145"/>
    </location>
    <ligand>
        <name>substrate</name>
    </ligand>
</feature>
<feature type="active site" description="Proton acceptor" evidence="6">
    <location>
        <position position="145"/>
    </location>
</feature>
<name>A0A9D1NCH1_9FIRM</name>
<comment type="catalytic activity">
    <reaction evidence="6">
        <text>beta-D-fructose 6-phosphate + diphosphate = beta-D-fructose 1,6-bisphosphate + phosphate + H(+)</text>
        <dbReference type="Rhea" id="RHEA:13613"/>
        <dbReference type="ChEBI" id="CHEBI:15378"/>
        <dbReference type="ChEBI" id="CHEBI:32966"/>
        <dbReference type="ChEBI" id="CHEBI:33019"/>
        <dbReference type="ChEBI" id="CHEBI:43474"/>
        <dbReference type="ChEBI" id="CHEBI:57634"/>
        <dbReference type="EC" id="2.7.1.90"/>
    </reaction>
</comment>
<evidence type="ECO:0000313" key="8">
    <source>
        <dbReference type="EMBL" id="HIU99972.1"/>
    </source>
</evidence>
<keyword evidence="6" id="KW-0324">Glycolysis</keyword>
<reference evidence="8" key="1">
    <citation type="submission" date="2020-10" db="EMBL/GenBank/DDBJ databases">
        <authorList>
            <person name="Gilroy R."/>
        </authorList>
    </citation>
    <scope>NUCLEOTIDE SEQUENCE</scope>
    <source>
        <strain evidence="8">23406</strain>
    </source>
</reference>